<keyword evidence="2" id="KW-0732">Signal</keyword>
<organism evidence="3 4">
    <name type="scientific">Sphagnurus paluster</name>
    <dbReference type="NCBI Taxonomy" id="117069"/>
    <lineage>
        <taxon>Eukaryota</taxon>
        <taxon>Fungi</taxon>
        <taxon>Dikarya</taxon>
        <taxon>Basidiomycota</taxon>
        <taxon>Agaricomycotina</taxon>
        <taxon>Agaricomycetes</taxon>
        <taxon>Agaricomycetidae</taxon>
        <taxon>Agaricales</taxon>
        <taxon>Tricholomatineae</taxon>
        <taxon>Lyophyllaceae</taxon>
        <taxon>Sphagnurus</taxon>
    </lineage>
</organism>
<name>A0A9P7K7S1_9AGAR</name>
<keyword evidence="4" id="KW-1185">Reference proteome</keyword>
<sequence length="575" mass="64538">MAISKAPLQRTLILHQALVALAYMPSIVCRSRIRAASEHCTLSLDVRHHILAGKPSSSVYDFNKARFPDDIDVLLASNLVITLSGVSDGISISSEEIYASELSRHLVDFFQMNAAELGLNTVSKLEIDEFDGLPKLVLTPSRQAPKNLQLVSIFLVSIDLSYAWQSSDCSTSNDSTSHPFASKLSLPFKTLLDNVVWRFVTWQLVRRYPLIFGSWCKGLNNLLNTDRADDEYLSQDHIPVYQQKVGVFQALLWDDLLKDTATPTSSLALSWFPDTNFYGENEYSNTTELSPYIEYSARENKKSTDILPLQNDNRGWLKIHHITSSDDTLRGTEPIDSSPFLEFDYDDPDIKPRNSQLISPTERLESDDTSKSTPFCLFLNNNDITSEDDRDPQGSTGQALTPRYGYQVTSRVSLHSPSISASRLKSEEIEEIEKLQVFNPDFDIHQRGQLHNCDKDNTSIYDKKYTLLPRLSHALLDDAAEDMDLNILSDTSSSGHIETGLAQNRDLGGVSVDSLTRHSFPETSNSHHSPTLNITCSTQVDPHRQLSGLQDGIEEELWREGNLDLGDDMLTVIDF</sequence>
<gene>
    <name evidence="3" type="ORF">H0H81_002305</name>
</gene>
<comment type="caution">
    <text evidence="3">The sequence shown here is derived from an EMBL/GenBank/DDBJ whole genome shotgun (WGS) entry which is preliminary data.</text>
</comment>
<reference evidence="3" key="2">
    <citation type="submission" date="2021-10" db="EMBL/GenBank/DDBJ databases">
        <title>Phylogenomics reveals ancestral predisposition of the termite-cultivated fungus Termitomyces towards a domesticated lifestyle.</title>
        <authorList>
            <person name="Auxier B."/>
            <person name="Grum-Grzhimaylo A."/>
            <person name="Cardenas M.E."/>
            <person name="Lodge J.D."/>
            <person name="Laessoe T."/>
            <person name="Pedersen O."/>
            <person name="Smith M.E."/>
            <person name="Kuyper T.W."/>
            <person name="Franco-Molano E.A."/>
            <person name="Baroni T.J."/>
            <person name="Aanen D.K."/>
        </authorList>
    </citation>
    <scope>NUCLEOTIDE SEQUENCE</scope>
    <source>
        <strain evidence="3">D49</strain>
    </source>
</reference>
<proteinExistence type="predicted"/>
<protein>
    <submittedName>
        <fullName evidence="3">Uncharacterized protein</fullName>
    </submittedName>
</protein>
<dbReference type="AlphaFoldDB" id="A0A9P7K7S1"/>
<feature type="region of interest" description="Disordered" evidence="1">
    <location>
        <begin position="351"/>
        <end position="370"/>
    </location>
</feature>
<evidence type="ECO:0000256" key="2">
    <source>
        <dbReference type="SAM" id="SignalP"/>
    </source>
</evidence>
<feature type="chain" id="PRO_5040266693" evidence="2">
    <location>
        <begin position="23"/>
        <end position="575"/>
    </location>
</feature>
<evidence type="ECO:0000313" key="4">
    <source>
        <dbReference type="Proteomes" id="UP000717328"/>
    </source>
</evidence>
<reference evidence="3" key="1">
    <citation type="submission" date="2021-02" db="EMBL/GenBank/DDBJ databases">
        <authorList>
            <person name="Nieuwenhuis M."/>
            <person name="Van De Peppel L.J.J."/>
        </authorList>
    </citation>
    <scope>NUCLEOTIDE SEQUENCE</scope>
    <source>
        <strain evidence="3">D49</strain>
    </source>
</reference>
<dbReference type="Proteomes" id="UP000717328">
    <property type="component" value="Unassembled WGS sequence"/>
</dbReference>
<feature type="signal peptide" evidence="2">
    <location>
        <begin position="1"/>
        <end position="22"/>
    </location>
</feature>
<feature type="region of interest" description="Disordered" evidence="1">
    <location>
        <begin position="381"/>
        <end position="401"/>
    </location>
</feature>
<accession>A0A9P7K7S1</accession>
<dbReference type="OrthoDB" id="3141012at2759"/>
<evidence type="ECO:0000256" key="1">
    <source>
        <dbReference type="SAM" id="MobiDB-lite"/>
    </source>
</evidence>
<dbReference type="EMBL" id="JABCKI010005721">
    <property type="protein sequence ID" value="KAG5639434.1"/>
    <property type="molecule type" value="Genomic_DNA"/>
</dbReference>
<evidence type="ECO:0000313" key="3">
    <source>
        <dbReference type="EMBL" id="KAG5639434.1"/>
    </source>
</evidence>